<accession>A0A4Z0J9U9</accession>
<comment type="caution">
    <text evidence="1">The sequence shown here is derived from an EMBL/GenBank/DDBJ whole genome shotgun (WGS) entry which is preliminary data.</text>
</comment>
<dbReference type="Gene3D" id="2.40.50.480">
    <property type="match status" value="1"/>
</dbReference>
<name>A0A4Z0J9U9_9LACO</name>
<sequence length="134" mass="14711">MKILSKLIAVVAGLAVLGVVGAVILPGVTKNKHSEWAMAADNVNPLVKTETVYASTNAKPVRHYIGGGGEDEYVYQLLTYNDQGKARTLTFDAQWRLKPNKFLKITTKGQNVENWEKVDRAAVPSGVRQNLMVD</sequence>
<dbReference type="InterPro" id="IPR036166">
    <property type="entry name" value="YxeA-like_sf"/>
</dbReference>
<organism evidence="1 2">
    <name type="scientific">Levilactobacillus suantsaiihabitans</name>
    <dbReference type="NCBI Taxonomy" id="2487722"/>
    <lineage>
        <taxon>Bacteria</taxon>
        <taxon>Bacillati</taxon>
        <taxon>Bacillota</taxon>
        <taxon>Bacilli</taxon>
        <taxon>Lactobacillales</taxon>
        <taxon>Lactobacillaceae</taxon>
        <taxon>Levilactobacillus</taxon>
    </lineage>
</organism>
<reference evidence="1 2" key="1">
    <citation type="submission" date="2018-10" db="EMBL/GenBank/DDBJ databases">
        <title>Lactobacillus sp. R7 and Lactobacillus sp. R19 isolated from fermented mustard green product of Taiwan.</title>
        <authorList>
            <person name="Lin S.-T."/>
        </authorList>
    </citation>
    <scope>NUCLEOTIDE SEQUENCE [LARGE SCALE GENOMIC DNA]</scope>
    <source>
        <strain evidence="1 2">BCRC 81129</strain>
    </source>
</reference>
<dbReference type="Proteomes" id="UP000297348">
    <property type="component" value="Unassembled WGS sequence"/>
</dbReference>
<dbReference type="PANTHER" id="PTHR36433:SF2">
    <property type="entry name" value="YXEA FAMILY PROTEIN"/>
    <property type="match status" value="1"/>
</dbReference>
<protein>
    <submittedName>
        <fullName evidence="1">YxeA family protein</fullName>
    </submittedName>
</protein>
<evidence type="ECO:0000313" key="2">
    <source>
        <dbReference type="Proteomes" id="UP000297348"/>
    </source>
</evidence>
<gene>
    <name evidence="1" type="ORF">EGT51_06740</name>
</gene>
<evidence type="ECO:0000313" key="1">
    <source>
        <dbReference type="EMBL" id="TGD18833.1"/>
    </source>
</evidence>
<dbReference type="InterPro" id="IPR006542">
    <property type="entry name" value="DUF1093"/>
</dbReference>
<dbReference type="AlphaFoldDB" id="A0A4Z0J9U9"/>
<dbReference type="SUPFAM" id="SSF159121">
    <property type="entry name" value="BC4932-like"/>
    <property type="match status" value="1"/>
</dbReference>
<dbReference type="PANTHER" id="PTHR36433">
    <property type="entry name" value="HYPOTHETICAL CYTOSOLIC PROTEIN"/>
    <property type="match status" value="1"/>
</dbReference>
<dbReference type="NCBIfam" id="TIGR01655">
    <property type="entry name" value="yxeA_fam"/>
    <property type="match status" value="1"/>
</dbReference>
<dbReference type="OrthoDB" id="2199916at2"/>
<dbReference type="RefSeq" id="WP_135367971.1">
    <property type="nucleotide sequence ID" value="NZ_RKLX01000009.1"/>
</dbReference>
<keyword evidence="2" id="KW-1185">Reference proteome</keyword>
<proteinExistence type="predicted"/>
<dbReference type="EMBL" id="RKLX01000009">
    <property type="protein sequence ID" value="TGD18833.1"/>
    <property type="molecule type" value="Genomic_DNA"/>
</dbReference>
<dbReference type="Pfam" id="PF06486">
    <property type="entry name" value="DUF1093"/>
    <property type="match status" value="1"/>
</dbReference>